<dbReference type="GO" id="GO:0032259">
    <property type="term" value="P:methylation"/>
    <property type="evidence" value="ECO:0007669"/>
    <property type="project" value="UniProtKB-KW"/>
</dbReference>
<feature type="domain" description="DNA methylase adenine-specific" evidence="7">
    <location>
        <begin position="33"/>
        <end position="228"/>
    </location>
</feature>
<dbReference type="Pfam" id="PF02384">
    <property type="entry name" value="N6_Mtase"/>
    <property type="match status" value="1"/>
</dbReference>
<evidence type="ECO:0000256" key="3">
    <source>
        <dbReference type="ARBA" id="ARBA00022679"/>
    </source>
</evidence>
<dbReference type="AlphaFoldDB" id="A0A6C0QVF2"/>
<dbReference type="GO" id="GO:0008170">
    <property type="term" value="F:N-methyltransferase activity"/>
    <property type="evidence" value="ECO:0007669"/>
    <property type="project" value="InterPro"/>
</dbReference>
<dbReference type="RefSeq" id="WP_172423485.1">
    <property type="nucleotide sequence ID" value="NZ_CP019717.1"/>
</dbReference>
<dbReference type="InterPro" id="IPR029063">
    <property type="entry name" value="SAM-dependent_MTases_sf"/>
</dbReference>
<keyword evidence="5" id="KW-0680">Restriction system</keyword>
<dbReference type="PANTHER" id="PTHR42933:SF3">
    <property type="entry name" value="TYPE I RESTRICTION ENZYME MJAVIII METHYLASE SUBUNIT"/>
    <property type="match status" value="1"/>
</dbReference>
<evidence type="ECO:0000256" key="5">
    <source>
        <dbReference type="ARBA" id="ARBA00022747"/>
    </source>
</evidence>
<dbReference type="EC" id="2.1.1.72" evidence="1"/>
<dbReference type="GO" id="GO:0009307">
    <property type="term" value="P:DNA restriction-modification system"/>
    <property type="evidence" value="ECO:0007669"/>
    <property type="project" value="UniProtKB-KW"/>
</dbReference>
<dbReference type="REBASE" id="378652">
    <property type="entry name" value="M.PlacVORF3216P"/>
</dbReference>
<dbReference type="PRINTS" id="PR00507">
    <property type="entry name" value="N12N6MTFRASE"/>
</dbReference>
<dbReference type="PROSITE" id="PS00092">
    <property type="entry name" value="N6_MTASE"/>
    <property type="match status" value="1"/>
</dbReference>
<dbReference type="Gene3D" id="3.40.50.150">
    <property type="entry name" value="Vaccinia Virus protein VP39"/>
    <property type="match status" value="1"/>
</dbReference>
<dbReference type="GO" id="GO:0003677">
    <property type="term" value="F:DNA binding"/>
    <property type="evidence" value="ECO:0007669"/>
    <property type="project" value="InterPro"/>
</dbReference>
<evidence type="ECO:0000313" key="8">
    <source>
        <dbReference type="EMBL" id="QHZ52328.1"/>
    </source>
</evidence>
<dbReference type="GO" id="GO:0009007">
    <property type="term" value="F:site-specific DNA-methyltransferase (adenine-specific) activity"/>
    <property type="evidence" value="ECO:0007669"/>
    <property type="project" value="UniProtKB-EC"/>
</dbReference>
<dbReference type="SUPFAM" id="SSF53335">
    <property type="entry name" value="S-adenosyl-L-methionine-dependent methyltransferases"/>
    <property type="match status" value="1"/>
</dbReference>
<dbReference type="InterPro" id="IPR051537">
    <property type="entry name" value="DNA_Adenine_Mtase"/>
</dbReference>
<dbReference type="Proteomes" id="UP000464330">
    <property type="component" value="Chromosome"/>
</dbReference>
<evidence type="ECO:0000256" key="6">
    <source>
        <dbReference type="ARBA" id="ARBA00047942"/>
    </source>
</evidence>
<gene>
    <name evidence="8" type="primary">taqIM</name>
    <name evidence="8" type="ORF">ERICV_03216</name>
</gene>
<dbReference type="InterPro" id="IPR003356">
    <property type="entry name" value="DNA_methylase_A-5"/>
</dbReference>
<evidence type="ECO:0000313" key="9">
    <source>
        <dbReference type="Proteomes" id="UP000464330"/>
    </source>
</evidence>
<sequence length="413" mass="46040">MEIVAKNPEDVTPEDIDFLRQNYTSMGGLLPKGFNGGAFFTPTHVARFMVGVIRNLYEGFPENMRVLEPSVGSGVFLEHLPSDAEITALEIDETSARVTQLIYPRADVILGNALDHDRRDYYDLVIGNPPYGETVETEKEYATLSKRKGIYRGKSEAAFIELAIRAVRPGGYIAFILPLGISFASHAKKVRKLMYNTCWQVATIMLPGETFMHTGTTIPTQIIILRKAPPGTPLIESVTKRWASNFRRGGLEDISGYGGRFLAGQTPAYFAKITDIGWDAKGKTTDKWGDGKTQLDEIIADFKGTLIRDNLYPHMPSWHTTKDCEGFFFSHGNDTCDGLSDAERTYPEGPYHWNELTLGAGEETVVGGVEWSTSDFSWQDAIVENWAKEEAVYCSHTLRYSLGSADFDQQLTD</sequence>
<proteinExistence type="predicted"/>
<name>A0A6C0QVF2_9BACL</name>
<evidence type="ECO:0000256" key="1">
    <source>
        <dbReference type="ARBA" id="ARBA00011900"/>
    </source>
</evidence>
<protein>
    <recommendedName>
        <fullName evidence="1">site-specific DNA-methyltransferase (adenine-specific)</fullName>
        <ecNumber evidence="1">2.1.1.72</ecNumber>
    </recommendedName>
</protein>
<evidence type="ECO:0000256" key="4">
    <source>
        <dbReference type="ARBA" id="ARBA00022691"/>
    </source>
</evidence>
<reference evidence="8 9" key="1">
    <citation type="journal article" date="2020" name="Int. J. Med. Microbiol.">
        <title>Discovery of Paenibacillus larvae ERIC V: Phenotypic and genomic comparison to genotypes ERIC I-IV reveal different inventories of virulence factors which correlate with epidemiological prevalences of American Foulbrood.</title>
        <authorList>
            <person name="Beims H."/>
            <person name="Bunk B."/>
            <person name="Erler S."/>
            <person name="Mohr K.I."/>
            <person name="Sproer C."/>
            <person name="Pradella S."/>
            <person name="Gunther G."/>
            <person name="Rohde M."/>
            <person name="von der Ohe W."/>
            <person name="Steinert M."/>
        </authorList>
    </citation>
    <scope>NUCLEOTIDE SEQUENCE [LARGE SCALE GENOMIC DNA]</scope>
    <source>
        <strain evidence="8">Eric_V</strain>
    </source>
</reference>
<accession>A0A6C0QVF2</accession>
<evidence type="ECO:0000256" key="2">
    <source>
        <dbReference type="ARBA" id="ARBA00022603"/>
    </source>
</evidence>
<comment type="catalytic activity">
    <reaction evidence="6">
        <text>a 2'-deoxyadenosine in DNA + S-adenosyl-L-methionine = an N(6)-methyl-2'-deoxyadenosine in DNA + S-adenosyl-L-homocysteine + H(+)</text>
        <dbReference type="Rhea" id="RHEA:15197"/>
        <dbReference type="Rhea" id="RHEA-COMP:12418"/>
        <dbReference type="Rhea" id="RHEA-COMP:12419"/>
        <dbReference type="ChEBI" id="CHEBI:15378"/>
        <dbReference type="ChEBI" id="CHEBI:57856"/>
        <dbReference type="ChEBI" id="CHEBI:59789"/>
        <dbReference type="ChEBI" id="CHEBI:90615"/>
        <dbReference type="ChEBI" id="CHEBI:90616"/>
        <dbReference type="EC" id="2.1.1.72"/>
    </reaction>
</comment>
<dbReference type="InterPro" id="IPR002052">
    <property type="entry name" value="DNA_methylase_N6_adenine_CS"/>
</dbReference>
<keyword evidence="2 8" id="KW-0489">Methyltransferase</keyword>
<keyword evidence="4" id="KW-0949">S-adenosyl-L-methionine</keyword>
<evidence type="ECO:0000259" key="7">
    <source>
        <dbReference type="Pfam" id="PF02384"/>
    </source>
</evidence>
<dbReference type="EMBL" id="CP019717">
    <property type="protein sequence ID" value="QHZ52328.1"/>
    <property type="molecule type" value="Genomic_DNA"/>
</dbReference>
<keyword evidence="3 8" id="KW-0808">Transferase</keyword>
<dbReference type="PANTHER" id="PTHR42933">
    <property type="entry name" value="SLR6095 PROTEIN"/>
    <property type="match status" value="1"/>
</dbReference>
<dbReference type="CDD" id="cd02440">
    <property type="entry name" value="AdoMet_MTases"/>
    <property type="match status" value="1"/>
</dbReference>
<organism evidence="8 9">
    <name type="scientific">Paenibacillus larvae subsp. larvae</name>
    <dbReference type="NCBI Taxonomy" id="147375"/>
    <lineage>
        <taxon>Bacteria</taxon>
        <taxon>Bacillati</taxon>
        <taxon>Bacillota</taxon>
        <taxon>Bacilli</taxon>
        <taxon>Bacillales</taxon>
        <taxon>Paenibacillaceae</taxon>
        <taxon>Paenibacillus</taxon>
    </lineage>
</organism>